<feature type="chain" id="PRO_5013226785" description="Prolamin-like domain-containing protein" evidence="2">
    <location>
        <begin position="28"/>
        <end position="222"/>
    </location>
</feature>
<dbReference type="Pfam" id="PF05617">
    <property type="entry name" value="Prolamin_like"/>
    <property type="match status" value="2"/>
</dbReference>
<evidence type="ECO:0000256" key="1">
    <source>
        <dbReference type="ARBA" id="ARBA00022729"/>
    </source>
</evidence>
<keyword evidence="5" id="KW-1185">Reference proteome</keyword>
<dbReference type="GO" id="GO:2000008">
    <property type="term" value="P:regulation of protein localization to cell surface"/>
    <property type="evidence" value="ECO:0007669"/>
    <property type="project" value="TreeGrafter"/>
</dbReference>
<evidence type="ECO:0000313" key="4">
    <source>
        <dbReference type="EMBL" id="OMP06422.1"/>
    </source>
</evidence>
<dbReference type="GO" id="GO:0031982">
    <property type="term" value="C:vesicle"/>
    <property type="evidence" value="ECO:0007669"/>
    <property type="project" value="TreeGrafter"/>
</dbReference>
<sequence length="222" mass="23946">MVGVSRKSNSMILGLAFMAMLATTGRAHDQLILPFPFLPIPGLLPFPADVQQCWSSLMSIQGCVMEIFTSLFRGQIGIIGPTCCRAIAGITNNCWPKMFPLTPFFAPLLRASCSSRLSGANMNDAIANKLTVPGLLPNVPGHEFKECWSPLTNVKGCVFEIFRSLRGNRIGPIGTGCCKAIVSVSDSCWTKLFPLNPFFPPLLKNSCIRNAHAPAVPAAPKP</sequence>
<dbReference type="Proteomes" id="UP000188268">
    <property type="component" value="Unassembled WGS sequence"/>
</dbReference>
<dbReference type="InterPro" id="IPR008502">
    <property type="entry name" value="Prolamin-like"/>
</dbReference>
<evidence type="ECO:0000313" key="5">
    <source>
        <dbReference type="Proteomes" id="UP000188268"/>
    </source>
</evidence>
<dbReference type="OMA" id="CMLEISA"/>
<reference evidence="4 5" key="1">
    <citation type="submission" date="2013-09" db="EMBL/GenBank/DDBJ databases">
        <title>Corchorus capsularis genome sequencing.</title>
        <authorList>
            <person name="Alam M."/>
            <person name="Haque M.S."/>
            <person name="Islam M.S."/>
            <person name="Emdad E.M."/>
            <person name="Islam M.M."/>
            <person name="Ahmed B."/>
            <person name="Halim A."/>
            <person name="Hossen Q.M.M."/>
            <person name="Hossain M.Z."/>
            <person name="Ahmed R."/>
            <person name="Khan M.M."/>
            <person name="Islam R."/>
            <person name="Rashid M.M."/>
            <person name="Khan S.A."/>
            <person name="Rahman M.S."/>
            <person name="Alam M."/>
        </authorList>
    </citation>
    <scope>NUCLEOTIDE SEQUENCE [LARGE SCALE GENOMIC DNA]</scope>
    <source>
        <strain evidence="5">cv. CVL-1</strain>
        <tissue evidence="4">Whole seedling</tissue>
    </source>
</reference>
<protein>
    <recommendedName>
        <fullName evidence="3">Prolamin-like domain-containing protein</fullName>
    </recommendedName>
</protein>
<evidence type="ECO:0000259" key="3">
    <source>
        <dbReference type="Pfam" id="PF05617"/>
    </source>
</evidence>
<feature type="signal peptide" evidence="2">
    <location>
        <begin position="1"/>
        <end position="27"/>
    </location>
</feature>
<dbReference type="GO" id="GO:0009567">
    <property type="term" value="P:double fertilization forming a zygote and endosperm"/>
    <property type="evidence" value="ECO:0007669"/>
    <property type="project" value="TreeGrafter"/>
</dbReference>
<dbReference type="PANTHER" id="PTHR31181">
    <property type="entry name" value="EGG CELL-SECRETED PROTEIN 1.4"/>
    <property type="match status" value="1"/>
</dbReference>
<dbReference type="GO" id="GO:0005576">
    <property type="term" value="C:extracellular region"/>
    <property type="evidence" value="ECO:0007669"/>
    <property type="project" value="TreeGrafter"/>
</dbReference>
<dbReference type="GO" id="GO:0080155">
    <property type="term" value="P:regulation of double fertilization forming a zygote and endosperm"/>
    <property type="evidence" value="ECO:0007669"/>
    <property type="project" value="TreeGrafter"/>
</dbReference>
<evidence type="ECO:0000256" key="2">
    <source>
        <dbReference type="SAM" id="SignalP"/>
    </source>
</evidence>
<dbReference type="STRING" id="210143.A0A1R3KH51"/>
<keyword evidence="1 2" id="KW-0732">Signal</keyword>
<gene>
    <name evidence="4" type="ORF">CCACVL1_01585</name>
</gene>
<feature type="domain" description="Prolamin-like" evidence="3">
    <location>
        <begin position="146"/>
        <end position="207"/>
    </location>
</feature>
<proteinExistence type="predicted"/>
<dbReference type="OrthoDB" id="1862203at2759"/>
<comment type="caution">
    <text evidence="4">The sequence shown here is derived from an EMBL/GenBank/DDBJ whole genome shotgun (WGS) entry which is preliminary data.</text>
</comment>
<dbReference type="AlphaFoldDB" id="A0A1R3KH51"/>
<accession>A0A1R3KH51</accession>
<feature type="domain" description="Prolamin-like" evidence="3">
    <location>
        <begin position="52"/>
        <end position="114"/>
    </location>
</feature>
<dbReference type="PANTHER" id="PTHR31181:SF67">
    <property type="entry name" value="PROLAMIN-LIKE PROTEIN (DUF1278)"/>
    <property type="match status" value="1"/>
</dbReference>
<dbReference type="EMBL" id="AWWV01004921">
    <property type="protein sequence ID" value="OMP06422.1"/>
    <property type="molecule type" value="Genomic_DNA"/>
</dbReference>
<dbReference type="Gramene" id="OMP06422">
    <property type="protein sequence ID" value="OMP06422"/>
    <property type="gene ID" value="CCACVL1_01585"/>
</dbReference>
<name>A0A1R3KH51_COCAP</name>
<organism evidence="4 5">
    <name type="scientific">Corchorus capsularis</name>
    <name type="common">Jute</name>
    <dbReference type="NCBI Taxonomy" id="210143"/>
    <lineage>
        <taxon>Eukaryota</taxon>
        <taxon>Viridiplantae</taxon>
        <taxon>Streptophyta</taxon>
        <taxon>Embryophyta</taxon>
        <taxon>Tracheophyta</taxon>
        <taxon>Spermatophyta</taxon>
        <taxon>Magnoliopsida</taxon>
        <taxon>eudicotyledons</taxon>
        <taxon>Gunneridae</taxon>
        <taxon>Pentapetalae</taxon>
        <taxon>rosids</taxon>
        <taxon>malvids</taxon>
        <taxon>Malvales</taxon>
        <taxon>Malvaceae</taxon>
        <taxon>Grewioideae</taxon>
        <taxon>Apeibeae</taxon>
        <taxon>Corchorus</taxon>
    </lineage>
</organism>